<evidence type="ECO:0000313" key="2">
    <source>
        <dbReference type="Proteomes" id="UP000535511"/>
    </source>
</evidence>
<protein>
    <submittedName>
        <fullName evidence="1">Uncharacterized protein</fullName>
    </submittedName>
</protein>
<accession>A0A7Y9E3F6</accession>
<evidence type="ECO:0000313" key="1">
    <source>
        <dbReference type="EMBL" id="NYD40526.1"/>
    </source>
</evidence>
<gene>
    <name evidence="1" type="ORF">BJZ21_000609</name>
</gene>
<dbReference type="AlphaFoldDB" id="A0A7Y9E3F6"/>
<reference evidence="1 2" key="1">
    <citation type="submission" date="2020-07" db="EMBL/GenBank/DDBJ databases">
        <title>Sequencing the genomes of 1000 actinobacteria strains.</title>
        <authorList>
            <person name="Klenk H.-P."/>
        </authorList>
    </citation>
    <scope>NUCLEOTIDE SEQUENCE [LARGE SCALE GENOMIC DNA]</scope>
    <source>
        <strain evidence="1 2">DSM 21350</strain>
    </source>
</reference>
<name>A0A7Y9E3F6_9ACTN</name>
<dbReference type="EMBL" id="JACCBG010000001">
    <property type="protein sequence ID" value="NYD40526.1"/>
    <property type="molecule type" value="Genomic_DNA"/>
</dbReference>
<proteinExistence type="predicted"/>
<comment type="caution">
    <text evidence="1">The sequence shown here is derived from an EMBL/GenBank/DDBJ whole genome shotgun (WGS) entry which is preliminary data.</text>
</comment>
<sequence length="29" mass="2995">MFALIAPALVAFAALNPFDSEDGDEALDA</sequence>
<dbReference type="Proteomes" id="UP000535511">
    <property type="component" value="Unassembled WGS sequence"/>
</dbReference>
<keyword evidence="2" id="KW-1185">Reference proteome</keyword>
<organism evidence="1 2">
    <name type="scientific">Nocardioides panaciterrulae</name>
    <dbReference type="NCBI Taxonomy" id="661492"/>
    <lineage>
        <taxon>Bacteria</taxon>
        <taxon>Bacillati</taxon>
        <taxon>Actinomycetota</taxon>
        <taxon>Actinomycetes</taxon>
        <taxon>Propionibacteriales</taxon>
        <taxon>Nocardioidaceae</taxon>
        <taxon>Nocardioides</taxon>
    </lineage>
</organism>